<feature type="domain" description="AsmA" evidence="2">
    <location>
        <begin position="344"/>
        <end position="522"/>
    </location>
</feature>
<dbReference type="PANTHER" id="PTHR30441">
    <property type="entry name" value="DUF748 DOMAIN-CONTAINING PROTEIN"/>
    <property type="match status" value="1"/>
</dbReference>
<keyword evidence="4" id="KW-1185">Reference proteome</keyword>
<dbReference type="AlphaFoldDB" id="A0A4R5UQB4"/>
<dbReference type="PANTHER" id="PTHR30441:SF4">
    <property type="entry name" value="PROTEIN ASMA"/>
    <property type="match status" value="1"/>
</dbReference>
<evidence type="ECO:0000256" key="1">
    <source>
        <dbReference type="SAM" id="Coils"/>
    </source>
</evidence>
<accession>A0A4R5UQB4</accession>
<dbReference type="InterPro" id="IPR007844">
    <property type="entry name" value="AsmA"/>
</dbReference>
<dbReference type="EMBL" id="SMUV01000074">
    <property type="protein sequence ID" value="TDK41239.1"/>
    <property type="molecule type" value="Genomic_DNA"/>
</dbReference>
<evidence type="ECO:0000259" key="2">
    <source>
        <dbReference type="Pfam" id="PF05170"/>
    </source>
</evidence>
<feature type="domain" description="AsmA" evidence="2">
    <location>
        <begin position="7"/>
        <end position="164"/>
    </location>
</feature>
<evidence type="ECO:0000313" key="3">
    <source>
        <dbReference type="EMBL" id="TDK41239.1"/>
    </source>
</evidence>
<sequence length="640" mass="65459">MKWIFRIIGIVVAAAALAVVGVLFLPSERIAQIAADQIEAQTGRAVRIEGGVRVSLWPVLGAETGPVTLANADWAGAEPLLRADGLAIGVDARALIGGTMRVTRIVARQPVLNLTTRADGLGNWVFANAAAAGTGGTAGTEGNAAAPVTLDRLELTGARLFYSDAGAAPVTLGPLDLNLDWPQGQDAADLTARLSQNGAVIELSARIGAMQGLLAGKVVPLTASAAVGKARLGFDGRASIAGDAAGRVTAESPDTAALMAALGLGAVDLPKGAGRSAGLSAEATFTTDGRLSLRDMTLVLDQNRITGAADVTLAATPTVIAELSAGALDLSALGGAGGSGGGGAEAGWSTAPIDAGALGLFDGSVRLSAQGIDTGSIRLGPTEASLTLERSRAVLKLQPATIFGGSLRGQLVANGRKGLSLRGDLKAENVDMTALLRDLAGIERLSGKGTASVEFLGSGASMDAIMRSLSGQGNLSVGRGVISGIDLDKLFRSGAVTGGTTVFDSLTASYRIEGGNLRNEDLLLLLSSFKVAGSGRIGIGARDLDYLITPTAFEGTDSAGLQVPMRVTGPWSNPRFRPDLDAASKARLEEQKDKLEQRAKEKLQEKLNLTIEDGQNAEEAIKDRLEDEAAKQLKKLLGGN</sequence>
<dbReference type="OrthoDB" id="5439561at2"/>
<feature type="coiled-coil region" evidence="1">
    <location>
        <begin position="585"/>
        <end position="620"/>
    </location>
</feature>
<name>A0A4R5UQB4_9RHOB</name>
<comment type="caution">
    <text evidence="3">The sequence shown here is derived from an EMBL/GenBank/DDBJ whole genome shotgun (WGS) entry which is preliminary data.</text>
</comment>
<organism evidence="3 4">
    <name type="scientific">Antarcticimicrobium luteum</name>
    <dbReference type="NCBI Taxonomy" id="2547397"/>
    <lineage>
        <taxon>Bacteria</taxon>
        <taxon>Pseudomonadati</taxon>
        <taxon>Pseudomonadota</taxon>
        <taxon>Alphaproteobacteria</taxon>
        <taxon>Rhodobacterales</taxon>
        <taxon>Paracoccaceae</taxon>
        <taxon>Antarcticimicrobium</taxon>
    </lineage>
</organism>
<dbReference type="Proteomes" id="UP000295301">
    <property type="component" value="Unassembled WGS sequence"/>
</dbReference>
<keyword evidence="1" id="KW-0175">Coiled coil</keyword>
<dbReference type="GO" id="GO:0090313">
    <property type="term" value="P:regulation of protein targeting to membrane"/>
    <property type="evidence" value="ECO:0007669"/>
    <property type="project" value="TreeGrafter"/>
</dbReference>
<dbReference type="InterPro" id="IPR052894">
    <property type="entry name" value="AsmA-related"/>
</dbReference>
<dbReference type="RefSeq" id="WP_133361807.1">
    <property type="nucleotide sequence ID" value="NZ_SMUV01000074.1"/>
</dbReference>
<reference evidence="3 4" key="1">
    <citation type="submission" date="2019-03" db="EMBL/GenBank/DDBJ databases">
        <title>Ruegeria lutea sp. nov., a novel strain, isolated from marine sediment, the Masan Bay, South Korea.</title>
        <authorList>
            <person name="Kim J."/>
            <person name="Kim D.-Y."/>
            <person name="Lee S.-S."/>
        </authorList>
    </citation>
    <scope>NUCLEOTIDE SEQUENCE [LARGE SCALE GENOMIC DNA]</scope>
    <source>
        <strain evidence="3 4">318-1</strain>
    </source>
</reference>
<dbReference type="Pfam" id="PF05170">
    <property type="entry name" value="AsmA"/>
    <property type="match status" value="2"/>
</dbReference>
<protein>
    <submittedName>
        <fullName evidence="3">AsmA family protein</fullName>
    </submittedName>
</protein>
<dbReference type="GO" id="GO:0005886">
    <property type="term" value="C:plasma membrane"/>
    <property type="evidence" value="ECO:0007669"/>
    <property type="project" value="TreeGrafter"/>
</dbReference>
<gene>
    <name evidence="3" type="ORF">E1832_21350</name>
</gene>
<proteinExistence type="predicted"/>
<evidence type="ECO:0000313" key="4">
    <source>
        <dbReference type="Proteomes" id="UP000295301"/>
    </source>
</evidence>